<dbReference type="AlphaFoldDB" id="A0A2P2K767"/>
<organism evidence="1">
    <name type="scientific">Rhizophora mucronata</name>
    <name type="common">Asiatic mangrove</name>
    <dbReference type="NCBI Taxonomy" id="61149"/>
    <lineage>
        <taxon>Eukaryota</taxon>
        <taxon>Viridiplantae</taxon>
        <taxon>Streptophyta</taxon>
        <taxon>Embryophyta</taxon>
        <taxon>Tracheophyta</taxon>
        <taxon>Spermatophyta</taxon>
        <taxon>Magnoliopsida</taxon>
        <taxon>eudicotyledons</taxon>
        <taxon>Gunneridae</taxon>
        <taxon>Pentapetalae</taxon>
        <taxon>rosids</taxon>
        <taxon>fabids</taxon>
        <taxon>Malpighiales</taxon>
        <taxon>Rhizophoraceae</taxon>
        <taxon>Rhizophora</taxon>
    </lineage>
</organism>
<reference evidence="1" key="1">
    <citation type="submission" date="2018-02" db="EMBL/GenBank/DDBJ databases">
        <title>Rhizophora mucronata_Transcriptome.</title>
        <authorList>
            <person name="Meera S.P."/>
            <person name="Sreeshan A."/>
            <person name="Augustine A."/>
        </authorList>
    </citation>
    <scope>NUCLEOTIDE SEQUENCE</scope>
    <source>
        <tissue evidence="1">Leaf</tissue>
    </source>
</reference>
<sequence length="61" mass="6778">MSSNLICNSRVISRPFQVWALSFPLGGVKRSPSSFCNNHVKTSLLASRQVATRRGQETSRI</sequence>
<accession>A0A2P2K767</accession>
<evidence type="ECO:0000313" key="1">
    <source>
        <dbReference type="EMBL" id="MBX01568.1"/>
    </source>
</evidence>
<name>A0A2P2K767_RHIMU</name>
<dbReference type="EMBL" id="GGEC01021084">
    <property type="protein sequence ID" value="MBX01568.1"/>
    <property type="molecule type" value="Transcribed_RNA"/>
</dbReference>
<proteinExistence type="predicted"/>
<protein>
    <submittedName>
        <fullName evidence="1">Uncharacterized protein</fullName>
    </submittedName>
</protein>